<keyword evidence="2" id="KW-0119">Carbohydrate metabolism</keyword>
<dbReference type="InterPro" id="IPR012334">
    <property type="entry name" value="Pectin_lyas_fold"/>
</dbReference>
<dbReference type="InterPro" id="IPR010496">
    <property type="entry name" value="AL/BT2_dom"/>
</dbReference>
<dbReference type="PANTHER" id="PTHR31683:SF18">
    <property type="entry name" value="PECTATE LYASE 21-RELATED"/>
    <property type="match status" value="1"/>
</dbReference>
<dbReference type="InterPro" id="IPR045032">
    <property type="entry name" value="PEL"/>
</dbReference>
<dbReference type="SUPFAM" id="SSF51126">
    <property type="entry name" value="Pectin lyase-like"/>
    <property type="match status" value="1"/>
</dbReference>
<dbReference type="GO" id="GO:0016787">
    <property type="term" value="F:hydrolase activity"/>
    <property type="evidence" value="ECO:0007669"/>
    <property type="project" value="InterPro"/>
</dbReference>
<evidence type="ECO:0000313" key="6">
    <source>
        <dbReference type="EMBL" id="MBB5870300.1"/>
    </source>
</evidence>
<organism evidence="6 7">
    <name type="scientific">Allocatelliglobosispora scoriae</name>
    <dbReference type="NCBI Taxonomy" id="643052"/>
    <lineage>
        <taxon>Bacteria</taxon>
        <taxon>Bacillati</taxon>
        <taxon>Actinomycetota</taxon>
        <taxon>Actinomycetes</taxon>
        <taxon>Micromonosporales</taxon>
        <taxon>Micromonosporaceae</taxon>
        <taxon>Allocatelliglobosispora</taxon>
    </lineage>
</organism>
<dbReference type="Pfam" id="PF06439">
    <property type="entry name" value="3keto-disac_hyd"/>
    <property type="match status" value="1"/>
</dbReference>
<dbReference type="InterPro" id="IPR002022">
    <property type="entry name" value="Pec_lyase"/>
</dbReference>
<dbReference type="Gene3D" id="2.60.120.560">
    <property type="entry name" value="Exo-inulinase, domain 1"/>
    <property type="match status" value="1"/>
</dbReference>
<dbReference type="Gene3D" id="2.160.20.10">
    <property type="entry name" value="Single-stranded right-handed beta-helix, Pectin lyase-like"/>
    <property type="match status" value="1"/>
</dbReference>
<protein>
    <submittedName>
        <fullName evidence="6">Pectate lyase</fullName>
        <ecNumber evidence="6">4.2.2.2</ecNumber>
    </submittedName>
</protein>
<dbReference type="GO" id="GO:0030570">
    <property type="term" value="F:pectate lyase activity"/>
    <property type="evidence" value="ECO:0007669"/>
    <property type="project" value="UniProtKB-EC"/>
</dbReference>
<keyword evidence="4" id="KW-0732">Signal</keyword>
<dbReference type="InterPro" id="IPR013320">
    <property type="entry name" value="ConA-like_dom_sf"/>
</dbReference>
<comment type="caution">
    <text evidence="6">The sequence shown here is derived from an EMBL/GenBank/DDBJ whole genome shotgun (WGS) entry which is preliminary data.</text>
</comment>
<dbReference type="SMART" id="SM00656">
    <property type="entry name" value="Amb_all"/>
    <property type="match status" value="1"/>
</dbReference>
<dbReference type="SUPFAM" id="SSF49899">
    <property type="entry name" value="Concanavalin A-like lectins/glucanases"/>
    <property type="match status" value="1"/>
</dbReference>
<dbReference type="Proteomes" id="UP000587527">
    <property type="component" value="Unassembled WGS sequence"/>
</dbReference>
<evidence type="ECO:0000256" key="3">
    <source>
        <dbReference type="SAM" id="MobiDB-lite"/>
    </source>
</evidence>
<keyword evidence="1 2" id="KW-0456">Lyase</keyword>
<keyword evidence="7" id="KW-1185">Reference proteome</keyword>
<feature type="region of interest" description="Disordered" evidence="3">
    <location>
        <begin position="188"/>
        <end position="225"/>
    </location>
</feature>
<evidence type="ECO:0000256" key="4">
    <source>
        <dbReference type="SAM" id="SignalP"/>
    </source>
</evidence>
<dbReference type="GO" id="GO:0000272">
    <property type="term" value="P:polysaccharide catabolic process"/>
    <property type="evidence" value="ECO:0007669"/>
    <property type="project" value="UniProtKB-KW"/>
</dbReference>
<comment type="subcellular location">
    <subcellularLocation>
        <location evidence="2">Secreted</location>
    </subcellularLocation>
</comment>
<dbReference type="GO" id="GO:0005576">
    <property type="term" value="C:extracellular region"/>
    <property type="evidence" value="ECO:0007669"/>
    <property type="project" value="UniProtKB-SubCell"/>
</dbReference>
<evidence type="ECO:0000259" key="5">
    <source>
        <dbReference type="SMART" id="SM00656"/>
    </source>
</evidence>
<name>A0A841BU48_9ACTN</name>
<sequence>MAVIVAAGMIPFGGTAYAASLFTDDFNDGNADGWSKSGGSWAVAVDGGQVYQQTSTGADAKAQAGQATWTDYTVQARIKPLAYNGANRSVAVLGRLQSTTSYYYLALRSTGVLELGKRVGGGFTSLASAPTGTGTGVWRTVTLRLAGGTLSGSVDGQQLVSANDSSFSAGKIGLSTYYAGASFDDVTVTDNAPPPSPSASGSASVPPSPSSSPLPPGTCNTSGSPTGFAAVNAWGRNGTTGGAGGPTIEVDTAAEFLAAIGQSGPLNICVRGTITLPATPQMHQVTSNKSIIGIGATALITGGGLNIGIPISDAITSPPADAVNNVIIRNLSFRNATDDSINVQMFSHHIWLDHLDMALGYDGLIDIKRGSSYVTVSWVHTHNHSKNMLLGRDDADDVQDTNRLKVSYHHNWFDQTPQRNPRVRYGEPVHIYNNYYFHNTDVGVACQTYAGCMVEGNYFESVEEPISNSYAGPAGRCVARNNIYTGNEPGQPDCSGTVQEPSLYYSYTLDDPASIKALVSAGAGVGKI</sequence>
<evidence type="ECO:0000313" key="7">
    <source>
        <dbReference type="Proteomes" id="UP000587527"/>
    </source>
</evidence>
<dbReference type="InterPro" id="IPR011050">
    <property type="entry name" value="Pectin_lyase_fold/virulence"/>
</dbReference>
<feature type="chain" id="PRO_5032736562" evidence="4">
    <location>
        <begin position="19"/>
        <end position="528"/>
    </location>
</feature>
<dbReference type="EMBL" id="JACHMN010000002">
    <property type="protein sequence ID" value="MBB5870300.1"/>
    <property type="molecule type" value="Genomic_DNA"/>
</dbReference>
<feature type="domain" description="Pectate lyase" evidence="5">
    <location>
        <begin position="243"/>
        <end position="465"/>
    </location>
</feature>
<keyword evidence="2" id="KW-0624">Polysaccharide degradation</keyword>
<keyword evidence="2" id="KW-0964">Secreted</keyword>
<evidence type="ECO:0000256" key="1">
    <source>
        <dbReference type="ARBA" id="ARBA00023239"/>
    </source>
</evidence>
<dbReference type="PANTHER" id="PTHR31683">
    <property type="entry name" value="PECTATE LYASE 18-RELATED"/>
    <property type="match status" value="1"/>
</dbReference>
<comment type="similarity">
    <text evidence="2">Belongs to the polysaccharide lyase 1 family.</text>
</comment>
<feature type="compositionally biased region" description="Pro residues" evidence="3">
    <location>
        <begin position="206"/>
        <end position="216"/>
    </location>
</feature>
<proteinExistence type="inferred from homology"/>
<dbReference type="AlphaFoldDB" id="A0A841BU48"/>
<dbReference type="EC" id="4.2.2.2" evidence="6"/>
<evidence type="ECO:0000256" key="2">
    <source>
        <dbReference type="RuleBase" id="RU361173"/>
    </source>
</evidence>
<gene>
    <name evidence="6" type="ORF">F4553_003679</name>
</gene>
<reference evidence="6 7" key="1">
    <citation type="submission" date="2020-08" db="EMBL/GenBank/DDBJ databases">
        <title>Sequencing the genomes of 1000 actinobacteria strains.</title>
        <authorList>
            <person name="Klenk H.-P."/>
        </authorList>
    </citation>
    <scope>NUCLEOTIDE SEQUENCE [LARGE SCALE GENOMIC DNA]</scope>
    <source>
        <strain evidence="6 7">DSM 45362</strain>
    </source>
</reference>
<accession>A0A841BU48</accession>
<feature type="signal peptide" evidence="4">
    <location>
        <begin position="1"/>
        <end position="18"/>
    </location>
</feature>
<dbReference type="Pfam" id="PF00544">
    <property type="entry name" value="Pectate_lyase_4"/>
    <property type="match status" value="1"/>
</dbReference>